<evidence type="ECO:0000259" key="2">
    <source>
        <dbReference type="SMART" id="SM00382"/>
    </source>
</evidence>
<feature type="region of interest" description="Disordered" evidence="1">
    <location>
        <begin position="1"/>
        <end position="37"/>
    </location>
</feature>
<organism evidence="3 4">
    <name type="scientific">Nonomuraea fuscirosea</name>
    <dbReference type="NCBI Taxonomy" id="1291556"/>
    <lineage>
        <taxon>Bacteria</taxon>
        <taxon>Bacillati</taxon>
        <taxon>Actinomycetota</taxon>
        <taxon>Actinomycetes</taxon>
        <taxon>Streptosporangiales</taxon>
        <taxon>Streptosporangiaceae</taxon>
        <taxon>Nonomuraea</taxon>
    </lineage>
</organism>
<name>A0A2T0M7V3_9ACTN</name>
<comment type="caution">
    <text evidence="3">The sequence shown here is derived from an EMBL/GenBank/DDBJ whole genome shotgun (WGS) entry which is preliminary data.</text>
</comment>
<dbReference type="EMBL" id="PVNG01000027">
    <property type="protein sequence ID" value="PRX53578.1"/>
    <property type="molecule type" value="Genomic_DNA"/>
</dbReference>
<dbReference type="InterPro" id="IPR003593">
    <property type="entry name" value="AAA+_ATPase"/>
</dbReference>
<keyword evidence="4" id="KW-1185">Reference proteome</keyword>
<evidence type="ECO:0000256" key="1">
    <source>
        <dbReference type="SAM" id="MobiDB-lite"/>
    </source>
</evidence>
<evidence type="ECO:0000313" key="3">
    <source>
        <dbReference type="EMBL" id="PRX53578.1"/>
    </source>
</evidence>
<sequence>MTPDEHGEPASEGWDETTGDGHRGPAAEEWSGPAIEDHGGTAAEALSIAVSAGVPALLWGSPGTGKTSAVLSLAESLNWPIEVVIGSIREPSDFAGLPVIADGTMRLAPPAWAQRLATAGHGLLFLDELTTAPPAVQAAMLRVVLERTVGDLRLPDKVRIVAAANPPEEAADGWDLAAPLANRLVHLDWPVDGRRIARGLAIGFPRPPLSGFERPASPEEVARARAVVAAFLEVRPTLAIQVPSGDAAGKGWPSPRSWEAAARLLAACRSAAASSEVLAVLVAGAVGEGAALEFLSWLERLDLPDPMAVLADPDAFELPRRGDRAFAVLTSVVAVAVADGSGDLWDAAWRVIAKAARTAPDVATLAARALAQHRPPGARLPMALLELTPILRAAGLLHE</sequence>
<dbReference type="InterPro" id="IPR027417">
    <property type="entry name" value="P-loop_NTPase"/>
</dbReference>
<dbReference type="GO" id="GO:0016887">
    <property type="term" value="F:ATP hydrolysis activity"/>
    <property type="evidence" value="ECO:0007669"/>
    <property type="project" value="InterPro"/>
</dbReference>
<dbReference type="SUPFAM" id="SSF52540">
    <property type="entry name" value="P-loop containing nucleoside triphosphate hydrolases"/>
    <property type="match status" value="1"/>
</dbReference>
<protein>
    <submittedName>
        <fullName evidence="3">MoxR-like ATPase</fullName>
    </submittedName>
</protein>
<dbReference type="InterPro" id="IPR011704">
    <property type="entry name" value="ATPase_dyneun-rel_AAA"/>
</dbReference>
<dbReference type="CDD" id="cd00009">
    <property type="entry name" value="AAA"/>
    <property type="match status" value="1"/>
</dbReference>
<gene>
    <name evidence="3" type="ORF">B0I32_127167</name>
</gene>
<dbReference type="Proteomes" id="UP000238312">
    <property type="component" value="Unassembled WGS sequence"/>
</dbReference>
<feature type="domain" description="AAA+ ATPase" evidence="2">
    <location>
        <begin position="52"/>
        <end position="191"/>
    </location>
</feature>
<evidence type="ECO:0000313" key="4">
    <source>
        <dbReference type="Proteomes" id="UP000238312"/>
    </source>
</evidence>
<accession>A0A2T0M7V3</accession>
<proteinExistence type="predicted"/>
<dbReference type="SMART" id="SM00382">
    <property type="entry name" value="AAA"/>
    <property type="match status" value="1"/>
</dbReference>
<dbReference type="Gene3D" id="3.40.50.300">
    <property type="entry name" value="P-loop containing nucleotide triphosphate hydrolases"/>
    <property type="match status" value="1"/>
</dbReference>
<dbReference type="AlphaFoldDB" id="A0A2T0M7V3"/>
<reference evidence="3 4" key="1">
    <citation type="submission" date="2018-03" db="EMBL/GenBank/DDBJ databases">
        <title>Genomic Encyclopedia of Type Strains, Phase III (KMG-III): the genomes of soil and plant-associated and newly described type strains.</title>
        <authorList>
            <person name="Whitman W."/>
        </authorList>
    </citation>
    <scope>NUCLEOTIDE SEQUENCE [LARGE SCALE GENOMIC DNA]</scope>
    <source>
        <strain evidence="3 4">CGMCC 4.7104</strain>
    </source>
</reference>
<dbReference type="RefSeq" id="WP_245956557.1">
    <property type="nucleotide sequence ID" value="NZ_PVNG01000027.1"/>
</dbReference>
<dbReference type="GO" id="GO:0005524">
    <property type="term" value="F:ATP binding"/>
    <property type="evidence" value="ECO:0007669"/>
    <property type="project" value="InterPro"/>
</dbReference>
<dbReference type="Pfam" id="PF07728">
    <property type="entry name" value="AAA_5"/>
    <property type="match status" value="1"/>
</dbReference>